<dbReference type="InterPro" id="IPR041891">
    <property type="entry name" value="Alpha_CA_prokaryot-like"/>
</dbReference>
<feature type="signal peptide" evidence="7">
    <location>
        <begin position="1"/>
        <end position="21"/>
    </location>
</feature>
<evidence type="ECO:0000313" key="9">
    <source>
        <dbReference type="EMBL" id="EHL00495.1"/>
    </source>
</evidence>
<dbReference type="PANTHER" id="PTHR18952">
    <property type="entry name" value="CARBONIC ANHYDRASE"/>
    <property type="match status" value="1"/>
</dbReference>
<dbReference type="SMART" id="SM01057">
    <property type="entry name" value="Carb_anhydrase"/>
    <property type="match status" value="1"/>
</dbReference>
<evidence type="ECO:0000313" key="10">
    <source>
        <dbReference type="Proteomes" id="UP000005446"/>
    </source>
</evidence>
<dbReference type="HOGENOM" id="CLU_039326_0_1_1"/>
<evidence type="ECO:0000256" key="6">
    <source>
        <dbReference type="ARBA" id="ARBA00048348"/>
    </source>
</evidence>
<keyword evidence="3" id="KW-0479">Metal-binding</keyword>
<dbReference type="InParanoid" id="H0ELV8"/>
<dbReference type="Proteomes" id="UP000005446">
    <property type="component" value="Unassembled WGS sequence"/>
</dbReference>
<evidence type="ECO:0000256" key="3">
    <source>
        <dbReference type="ARBA" id="ARBA00022723"/>
    </source>
</evidence>
<dbReference type="OrthoDB" id="429145at2759"/>
<sequence length="283" mass="30414">MKASIQNVALLATLFLESASASCGHGTSMMKRHVHMKRDLNGGLQKRVEVATFGYLGETGPTNWDKLAPENAACRTSKVQSPIDINPETSTLVEAGKLKMDFPHLEGAEFENLGSTIEVIMEGKNATTTVDGKVFNLAQFHFHTPGEHAINGEYMPLEMHMVHEAEDGALAVIAVPFQLCEAGGSNPLLNALLPSMEAIREPGKVTETGPIDFSGLIAALEVQPLRTYSGSLTTPPCAEGLTFFVATQTLPLDVKTYNLMKSIIGFNSRFVQNAVGADNLLAL</sequence>
<evidence type="ECO:0000256" key="5">
    <source>
        <dbReference type="ARBA" id="ARBA00023239"/>
    </source>
</evidence>
<accession>H0ELV8</accession>
<dbReference type="GO" id="GO:0004089">
    <property type="term" value="F:carbonate dehydratase activity"/>
    <property type="evidence" value="ECO:0007669"/>
    <property type="project" value="UniProtKB-EC"/>
</dbReference>
<feature type="domain" description="Alpha-carbonic anhydrase" evidence="8">
    <location>
        <begin position="51"/>
        <end position="283"/>
    </location>
</feature>
<dbReference type="PROSITE" id="PS51144">
    <property type="entry name" value="ALPHA_CA_2"/>
    <property type="match status" value="1"/>
</dbReference>
<dbReference type="SUPFAM" id="SSF51069">
    <property type="entry name" value="Carbonic anhydrase"/>
    <property type="match status" value="1"/>
</dbReference>
<keyword evidence="7" id="KW-0732">Signal</keyword>
<evidence type="ECO:0000256" key="1">
    <source>
        <dbReference type="ARBA" id="ARBA00010718"/>
    </source>
</evidence>
<reference evidence="9 10" key="1">
    <citation type="journal article" date="2012" name="Eukaryot. Cell">
        <title>Genome sequence of the fungus Glarea lozoyensis: the first genome sequence of a species from the Helotiaceae family.</title>
        <authorList>
            <person name="Youssar L."/>
            <person name="Gruening B.A."/>
            <person name="Erxleben A."/>
            <person name="Guenther S."/>
            <person name="Huettel W."/>
        </authorList>
    </citation>
    <scope>NUCLEOTIDE SEQUENCE [LARGE SCALE GENOMIC DNA]</scope>
    <source>
        <strain evidence="10">ATCC 74030 / MF5533</strain>
    </source>
</reference>
<evidence type="ECO:0000256" key="7">
    <source>
        <dbReference type="SAM" id="SignalP"/>
    </source>
</evidence>
<dbReference type="Gene3D" id="3.10.200.10">
    <property type="entry name" value="Alpha carbonic anhydrase"/>
    <property type="match status" value="1"/>
</dbReference>
<evidence type="ECO:0000256" key="2">
    <source>
        <dbReference type="ARBA" id="ARBA00012925"/>
    </source>
</evidence>
<dbReference type="InterPro" id="IPR036398">
    <property type="entry name" value="CA_dom_sf"/>
</dbReference>
<dbReference type="InterPro" id="IPR001148">
    <property type="entry name" value="CA_dom"/>
</dbReference>
<proteinExistence type="inferred from homology"/>
<evidence type="ECO:0000256" key="4">
    <source>
        <dbReference type="ARBA" id="ARBA00022833"/>
    </source>
</evidence>
<dbReference type="CDD" id="cd03124">
    <property type="entry name" value="alpha_CA_prokaryotic_like"/>
    <property type="match status" value="1"/>
</dbReference>
<comment type="caution">
    <text evidence="9">The sequence shown here is derived from an EMBL/GenBank/DDBJ whole genome shotgun (WGS) entry which is preliminary data.</text>
</comment>
<comment type="similarity">
    <text evidence="1">Belongs to the alpha-carbonic anhydrase family.</text>
</comment>
<dbReference type="GO" id="GO:0008270">
    <property type="term" value="F:zinc ion binding"/>
    <property type="evidence" value="ECO:0007669"/>
    <property type="project" value="InterPro"/>
</dbReference>
<dbReference type="Pfam" id="PF00194">
    <property type="entry name" value="Carb_anhydrase"/>
    <property type="match status" value="1"/>
</dbReference>
<dbReference type="EMBL" id="AGUE01000080">
    <property type="protein sequence ID" value="EHL00495.1"/>
    <property type="molecule type" value="Genomic_DNA"/>
</dbReference>
<organism evidence="9 10">
    <name type="scientific">Glarea lozoyensis (strain ATCC 74030 / MF5533)</name>
    <dbReference type="NCBI Taxonomy" id="1104152"/>
    <lineage>
        <taxon>Eukaryota</taxon>
        <taxon>Fungi</taxon>
        <taxon>Dikarya</taxon>
        <taxon>Ascomycota</taxon>
        <taxon>Pezizomycotina</taxon>
        <taxon>Leotiomycetes</taxon>
        <taxon>Helotiales</taxon>
        <taxon>Helotiaceae</taxon>
        <taxon>Glarea</taxon>
    </lineage>
</organism>
<comment type="catalytic activity">
    <reaction evidence="6">
        <text>hydrogencarbonate + H(+) = CO2 + H2O</text>
        <dbReference type="Rhea" id="RHEA:10748"/>
        <dbReference type="ChEBI" id="CHEBI:15377"/>
        <dbReference type="ChEBI" id="CHEBI:15378"/>
        <dbReference type="ChEBI" id="CHEBI:16526"/>
        <dbReference type="ChEBI" id="CHEBI:17544"/>
        <dbReference type="EC" id="4.2.1.1"/>
    </reaction>
</comment>
<feature type="chain" id="PRO_5003532580" description="carbonic anhydrase" evidence="7">
    <location>
        <begin position="22"/>
        <end position="283"/>
    </location>
</feature>
<name>H0ELV8_GLAL7</name>
<keyword evidence="10" id="KW-1185">Reference proteome</keyword>
<keyword evidence="4" id="KW-0862">Zinc</keyword>
<protein>
    <recommendedName>
        <fullName evidence="2">carbonic anhydrase</fullName>
        <ecNumber evidence="2">4.2.1.1</ecNumber>
    </recommendedName>
</protein>
<dbReference type="AlphaFoldDB" id="H0ELV8"/>
<dbReference type="PANTHER" id="PTHR18952:SF265">
    <property type="entry name" value="CARBONIC ANHYDRASE"/>
    <property type="match status" value="1"/>
</dbReference>
<evidence type="ECO:0000259" key="8">
    <source>
        <dbReference type="PROSITE" id="PS51144"/>
    </source>
</evidence>
<dbReference type="InterPro" id="IPR023561">
    <property type="entry name" value="Carbonic_anhydrase_a-class"/>
</dbReference>
<keyword evidence="5" id="KW-0456">Lyase</keyword>
<dbReference type="EC" id="4.2.1.1" evidence="2"/>
<gene>
    <name evidence="9" type="ORF">M7I_3581</name>
</gene>